<evidence type="ECO:0000259" key="6">
    <source>
        <dbReference type="PROSITE" id="PS50983"/>
    </source>
</evidence>
<dbReference type="InterPro" id="IPR051313">
    <property type="entry name" value="Bact_iron-sidero_bind"/>
</dbReference>
<dbReference type="RefSeq" id="WP_151081295.1">
    <property type="nucleotide sequence ID" value="NZ_JBHEEN010000007.1"/>
</dbReference>
<dbReference type="GO" id="GO:0030288">
    <property type="term" value="C:outer membrane-bounded periplasmic space"/>
    <property type="evidence" value="ECO:0007669"/>
    <property type="project" value="TreeGrafter"/>
</dbReference>
<evidence type="ECO:0000256" key="4">
    <source>
        <dbReference type="ARBA" id="ARBA00022496"/>
    </source>
</evidence>
<comment type="similarity">
    <text evidence="2">Belongs to the bacterial solute-binding protein 8 family.</text>
</comment>
<dbReference type="SUPFAM" id="SSF53807">
    <property type="entry name" value="Helical backbone' metal receptor"/>
    <property type="match status" value="1"/>
</dbReference>
<evidence type="ECO:0000256" key="1">
    <source>
        <dbReference type="ARBA" id="ARBA00004196"/>
    </source>
</evidence>
<dbReference type="PANTHER" id="PTHR30532:SF1">
    <property type="entry name" value="IRON(3+)-HYDROXAMATE-BINDING PROTEIN FHUD"/>
    <property type="match status" value="1"/>
</dbReference>
<dbReference type="EMBL" id="VZPE01000007">
    <property type="protein sequence ID" value="KAB0569334.1"/>
    <property type="molecule type" value="Genomic_DNA"/>
</dbReference>
<dbReference type="Gene3D" id="3.40.50.1980">
    <property type="entry name" value="Nitrogenase molybdenum iron protein domain"/>
    <property type="match status" value="2"/>
</dbReference>
<evidence type="ECO:0000256" key="3">
    <source>
        <dbReference type="ARBA" id="ARBA00022448"/>
    </source>
</evidence>
<keyword evidence="4" id="KW-0410">Iron transport</keyword>
<comment type="caution">
    <text evidence="7">The sequence shown here is derived from an EMBL/GenBank/DDBJ whole genome shotgun (WGS) entry which is preliminary data.</text>
</comment>
<sequence>MVAAFSRREILVGAALAALTRVVGAQTPPRIVTLEWAETEMVLSLGLIPSGVADLAGYRQWVGIENEKLADAVDVGGRQQPSLEALMRLKPDLIVTSALRHGAIASRLKEIAPTILLDEGSDTADFYEATRLSLLNVAEAIGHEATGLAEWQSFEEQLVAVQKKNRNSVNVIVAQPLPGVARLRIFTSNSLIMRTLANAGFSRGIDRGTQSFGFTTFGLEELATLSADTKLLMLDETVPIELSQSAIWPVLPMVASRQVYTIGRNIWPFGSTRSMLRLVEKTTSALAI</sequence>
<keyword evidence="4" id="KW-0408">Iron</keyword>
<dbReference type="InterPro" id="IPR002491">
    <property type="entry name" value="ABC_transptr_periplasmic_BD"/>
</dbReference>
<dbReference type="PRINTS" id="PR01715">
    <property type="entry name" value="FERRIBNDNGPP"/>
</dbReference>
<feature type="domain" description="Fe/B12 periplasmic-binding" evidence="6">
    <location>
        <begin position="30"/>
        <end position="288"/>
    </location>
</feature>
<organism evidence="7">
    <name type="scientific">Brucella pituitosa</name>
    <dbReference type="NCBI Taxonomy" id="571256"/>
    <lineage>
        <taxon>Bacteria</taxon>
        <taxon>Pseudomonadati</taxon>
        <taxon>Pseudomonadota</taxon>
        <taxon>Alphaproteobacteria</taxon>
        <taxon>Hyphomicrobiales</taxon>
        <taxon>Brucellaceae</taxon>
        <taxon>Brucella/Ochrobactrum group</taxon>
        <taxon>Brucella</taxon>
    </lineage>
</organism>
<proteinExistence type="inferred from homology"/>
<dbReference type="Pfam" id="PF01497">
    <property type="entry name" value="Peripla_BP_2"/>
    <property type="match status" value="1"/>
</dbReference>
<protein>
    <submittedName>
        <fullName evidence="7">Iron-siderophore ABC transporter substrate-binding protein</fullName>
    </submittedName>
</protein>
<dbReference type="AlphaFoldDB" id="A0A643EY30"/>
<evidence type="ECO:0000256" key="5">
    <source>
        <dbReference type="ARBA" id="ARBA00022729"/>
    </source>
</evidence>
<comment type="subcellular location">
    <subcellularLocation>
        <location evidence="1">Cell envelope</location>
    </subcellularLocation>
</comment>
<keyword evidence="4" id="KW-0406">Ion transport</keyword>
<evidence type="ECO:0000256" key="2">
    <source>
        <dbReference type="ARBA" id="ARBA00008814"/>
    </source>
</evidence>
<dbReference type="PANTHER" id="PTHR30532">
    <property type="entry name" value="IRON III DICITRATE-BINDING PERIPLASMIC PROTEIN"/>
    <property type="match status" value="1"/>
</dbReference>
<accession>A0A643EY30</accession>
<evidence type="ECO:0000313" key="7">
    <source>
        <dbReference type="EMBL" id="KAB0569334.1"/>
    </source>
</evidence>
<keyword evidence="5" id="KW-0732">Signal</keyword>
<name>A0A643EY30_9HYPH</name>
<reference evidence="7" key="1">
    <citation type="submission" date="2019-09" db="EMBL/GenBank/DDBJ databases">
        <title>Draft genome sequences of 48 bacterial type strains from the CCUG.</title>
        <authorList>
            <person name="Tunovic T."/>
            <person name="Pineiro-Iglesias B."/>
            <person name="Unosson C."/>
            <person name="Inganas E."/>
            <person name="Ohlen M."/>
            <person name="Cardew S."/>
            <person name="Jensie-Markopoulos S."/>
            <person name="Salva-Serra F."/>
            <person name="Jaen-Luchoro D."/>
            <person name="Karlsson R."/>
            <person name="Svensson-Stadler L."/>
            <person name="Chun J."/>
            <person name="Moore E."/>
        </authorList>
    </citation>
    <scope>NUCLEOTIDE SEQUENCE</scope>
    <source>
        <strain evidence="7">CCUG 50899</strain>
    </source>
</reference>
<dbReference type="GO" id="GO:1901678">
    <property type="term" value="P:iron coordination entity transport"/>
    <property type="evidence" value="ECO:0007669"/>
    <property type="project" value="UniProtKB-ARBA"/>
</dbReference>
<dbReference type="PROSITE" id="PS50983">
    <property type="entry name" value="FE_B12_PBP"/>
    <property type="match status" value="1"/>
</dbReference>
<keyword evidence="3" id="KW-0813">Transport</keyword>
<gene>
    <name evidence="7" type="ORF">F7Q93_16430</name>
</gene>
<dbReference type="CDD" id="cd01146">
    <property type="entry name" value="FhuD"/>
    <property type="match status" value="1"/>
</dbReference>